<evidence type="ECO:0000313" key="3">
    <source>
        <dbReference type="EMBL" id="MFC5001298.1"/>
    </source>
</evidence>
<proteinExistence type="predicted"/>
<protein>
    <recommendedName>
        <fullName evidence="5">Integral membrane protein</fullName>
    </recommendedName>
</protein>
<feature type="transmembrane region" description="Helical" evidence="2">
    <location>
        <begin position="149"/>
        <end position="172"/>
    </location>
</feature>
<feature type="transmembrane region" description="Helical" evidence="2">
    <location>
        <begin position="87"/>
        <end position="105"/>
    </location>
</feature>
<feature type="transmembrane region" description="Helical" evidence="2">
    <location>
        <begin position="62"/>
        <end position="80"/>
    </location>
</feature>
<evidence type="ECO:0000313" key="4">
    <source>
        <dbReference type="Proteomes" id="UP001595912"/>
    </source>
</evidence>
<feature type="transmembrane region" description="Helical" evidence="2">
    <location>
        <begin position="111"/>
        <end position="137"/>
    </location>
</feature>
<evidence type="ECO:0008006" key="5">
    <source>
        <dbReference type="Google" id="ProtNLM"/>
    </source>
</evidence>
<dbReference type="RefSeq" id="WP_380118193.1">
    <property type="nucleotide sequence ID" value="NZ_JBHSIU010000031.1"/>
</dbReference>
<keyword evidence="2" id="KW-0472">Membrane</keyword>
<organism evidence="3 4">
    <name type="scientific">Dactylosporangium cerinum</name>
    <dbReference type="NCBI Taxonomy" id="1434730"/>
    <lineage>
        <taxon>Bacteria</taxon>
        <taxon>Bacillati</taxon>
        <taxon>Actinomycetota</taxon>
        <taxon>Actinomycetes</taxon>
        <taxon>Micromonosporales</taxon>
        <taxon>Micromonosporaceae</taxon>
        <taxon>Dactylosporangium</taxon>
    </lineage>
</organism>
<comment type="caution">
    <text evidence="3">The sequence shown here is derived from an EMBL/GenBank/DDBJ whole genome shotgun (WGS) entry which is preliminary data.</text>
</comment>
<evidence type="ECO:0000256" key="2">
    <source>
        <dbReference type="SAM" id="Phobius"/>
    </source>
</evidence>
<evidence type="ECO:0000256" key="1">
    <source>
        <dbReference type="SAM" id="MobiDB-lite"/>
    </source>
</evidence>
<dbReference type="EMBL" id="JBHSIU010000031">
    <property type="protein sequence ID" value="MFC5001298.1"/>
    <property type="molecule type" value="Genomic_DNA"/>
</dbReference>
<reference evidence="4" key="1">
    <citation type="journal article" date="2019" name="Int. J. Syst. Evol. Microbiol.">
        <title>The Global Catalogue of Microorganisms (GCM) 10K type strain sequencing project: providing services to taxonomists for standard genome sequencing and annotation.</title>
        <authorList>
            <consortium name="The Broad Institute Genomics Platform"/>
            <consortium name="The Broad Institute Genome Sequencing Center for Infectious Disease"/>
            <person name="Wu L."/>
            <person name="Ma J."/>
        </authorList>
    </citation>
    <scope>NUCLEOTIDE SEQUENCE [LARGE SCALE GENOMIC DNA]</scope>
    <source>
        <strain evidence="4">CGMCC 4.7152</strain>
    </source>
</reference>
<keyword evidence="2" id="KW-1133">Transmembrane helix</keyword>
<name>A0ABV9W0X2_9ACTN</name>
<keyword evidence="2" id="KW-0812">Transmembrane</keyword>
<keyword evidence="4" id="KW-1185">Reference proteome</keyword>
<feature type="transmembrane region" description="Helical" evidence="2">
    <location>
        <begin position="6"/>
        <end position="24"/>
    </location>
</feature>
<dbReference type="Proteomes" id="UP001595912">
    <property type="component" value="Unassembled WGS sequence"/>
</dbReference>
<sequence>MGVRGFLAQLAGLTATVALFWILHEQFEGRSAARPALVLGGALLAWWLLRSAFTGVEWRVRLGRLATGLILSGGAVYYGRAPLRFDVVLLALAVAMLAARALWYGKVPWRALIALWLVLAVAGRYVGQALALVVFWVPDRLIGLVDGGLGVLVGVVVWPLWAAVLAFTLGVYQTYTLVRERTPTACRPRGDTARPRTPTPRRTGRSEWCRAHHRRPTSAR</sequence>
<accession>A0ABV9W0X2</accession>
<feature type="transmembrane region" description="Helical" evidence="2">
    <location>
        <begin position="36"/>
        <end position="56"/>
    </location>
</feature>
<feature type="compositionally biased region" description="Basic residues" evidence="1">
    <location>
        <begin position="211"/>
        <end position="220"/>
    </location>
</feature>
<gene>
    <name evidence="3" type="ORF">ACFPIJ_26125</name>
</gene>
<feature type="region of interest" description="Disordered" evidence="1">
    <location>
        <begin position="186"/>
        <end position="220"/>
    </location>
</feature>